<feature type="domain" description="EngA-type G" evidence="11">
    <location>
        <begin position="175"/>
        <end position="351"/>
    </location>
</feature>
<dbReference type="InterPro" id="IPR015946">
    <property type="entry name" value="KH_dom-like_a/b"/>
</dbReference>
<dbReference type="NCBIfam" id="TIGR00231">
    <property type="entry name" value="small_GTP"/>
    <property type="match status" value="2"/>
</dbReference>
<dbReference type="FunFam" id="3.40.50.300:FF:000040">
    <property type="entry name" value="GTPase Der"/>
    <property type="match status" value="1"/>
</dbReference>
<dbReference type="RefSeq" id="WP_189602946.1">
    <property type="nucleotide sequence ID" value="NZ_BMXB01000001.1"/>
</dbReference>
<evidence type="ECO:0000256" key="5">
    <source>
        <dbReference type="ARBA" id="ARBA00022741"/>
    </source>
</evidence>
<accession>A0A918VUP1</accession>
<dbReference type="AlphaFoldDB" id="A0A918VUP1"/>
<evidence type="ECO:0000256" key="10">
    <source>
        <dbReference type="RuleBase" id="RU004481"/>
    </source>
</evidence>
<evidence type="ECO:0000259" key="11">
    <source>
        <dbReference type="PROSITE" id="PS51712"/>
    </source>
</evidence>
<keyword evidence="5 8" id="KW-0547">Nucleotide-binding</keyword>
<evidence type="ECO:0000313" key="13">
    <source>
        <dbReference type="Proteomes" id="UP000610456"/>
    </source>
</evidence>
<dbReference type="InterPro" id="IPR032859">
    <property type="entry name" value="KH_dom-like"/>
</dbReference>
<reference evidence="12" key="2">
    <citation type="submission" date="2020-09" db="EMBL/GenBank/DDBJ databases">
        <authorList>
            <person name="Sun Q."/>
            <person name="Kim S."/>
        </authorList>
    </citation>
    <scope>NUCLEOTIDE SEQUENCE</scope>
    <source>
        <strain evidence="12">KCTC 12719</strain>
    </source>
</reference>
<feature type="domain" description="EngA-type G" evidence="11">
    <location>
        <begin position="3"/>
        <end position="167"/>
    </location>
</feature>
<evidence type="ECO:0000313" key="12">
    <source>
        <dbReference type="EMBL" id="GHA25849.1"/>
    </source>
</evidence>
<dbReference type="GO" id="GO:0042254">
    <property type="term" value="P:ribosome biogenesis"/>
    <property type="evidence" value="ECO:0007669"/>
    <property type="project" value="UniProtKB-KW"/>
</dbReference>
<dbReference type="HAMAP" id="MF_00195">
    <property type="entry name" value="GTPase_Der"/>
    <property type="match status" value="1"/>
</dbReference>
<comment type="function">
    <text evidence="8 10">GTPase that plays an essential role in the late steps of ribosome biogenesis.</text>
</comment>
<evidence type="ECO:0000256" key="6">
    <source>
        <dbReference type="ARBA" id="ARBA00023134"/>
    </source>
</evidence>
<feature type="binding site" evidence="8">
    <location>
        <begin position="293"/>
        <end position="296"/>
    </location>
    <ligand>
        <name>GTP</name>
        <dbReference type="ChEBI" id="CHEBI:37565"/>
        <label>2</label>
    </ligand>
</feature>
<dbReference type="Pfam" id="PF01926">
    <property type="entry name" value="MMR_HSR1"/>
    <property type="match status" value="2"/>
</dbReference>
<dbReference type="Gene3D" id="3.40.50.300">
    <property type="entry name" value="P-loop containing nucleotide triphosphate hydrolases"/>
    <property type="match status" value="2"/>
</dbReference>
<evidence type="ECO:0000256" key="4">
    <source>
        <dbReference type="ARBA" id="ARBA00022737"/>
    </source>
</evidence>
<protein>
    <recommendedName>
        <fullName evidence="2 8">GTPase Der</fullName>
    </recommendedName>
    <alternativeName>
        <fullName evidence="7 8">GTP-binding protein EngA</fullName>
    </alternativeName>
</protein>
<evidence type="ECO:0000256" key="8">
    <source>
        <dbReference type="HAMAP-Rule" id="MF_00195"/>
    </source>
</evidence>
<comment type="subunit">
    <text evidence="8">Associates with the 50S ribosomal subunit.</text>
</comment>
<dbReference type="GO" id="GO:0043022">
    <property type="term" value="F:ribosome binding"/>
    <property type="evidence" value="ECO:0007669"/>
    <property type="project" value="TreeGrafter"/>
</dbReference>
<dbReference type="PIRSF" id="PIRSF006485">
    <property type="entry name" value="GTP-binding_EngA"/>
    <property type="match status" value="1"/>
</dbReference>
<dbReference type="NCBIfam" id="TIGR03594">
    <property type="entry name" value="GTPase_EngA"/>
    <property type="match status" value="1"/>
</dbReference>
<feature type="binding site" evidence="8">
    <location>
        <begin position="181"/>
        <end position="188"/>
    </location>
    <ligand>
        <name>GTP</name>
        <dbReference type="ChEBI" id="CHEBI:37565"/>
        <label>2</label>
    </ligand>
</feature>
<dbReference type="Proteomes" id="UP000610456">
    <property type="component" value="Unassembled WGS sequence"/>
</dbReference>
<dbReference type="InterPro" id="IPR031166">
    <property type="entry name" value="G_ENGA"/>
</dbReference>
<dbReference type="FunFam" id="3.40.50.300:FF:000953">
    <property type="entry name" value="GTPase Der"/>
    <property type="match status" value="1"/>
</dbReference>
<dbReference type="InterPro" id="IPR016484">
    <property type="entry name" value="GTPase_Der"/>
</dbReference>
<dbReference type="FunFam" id="3.30.300.20:FF:000004">
    <property type="entry name" value="GTPase Der"/>
    <property type="match status" value="1"/>
</dbReference>
<dbReference type="CDD" id="cd01895">
    <property type="entry name" value="EngA2"/>
    <property type="match status" value="1"/>
</dbReference>
<evidence type="ECO:0000256" key="7">
    <source>
        <dbReference type="ARBA" id="ARBA00032345"/>
    </source>
</evidence>
<comment type="caution">
    <text evidence="12">The sequence shown here is derived from an EMBL/GenBank/DDBJ whole genome shotgun (WGS) entry which is preliminary data.</text>
</comment>
<gene>
    <name evidence="8 12" type="primary">der</name>
    <name evidence="12" type="ORF">GCM10007103_03880</name>
</gene>
<dbReference type="PRINTS" id="PR00326">
    <property type="entry name" value="GTP1OBG"/>
</dbReference>
<feature type="binding site" evidence="8">
    <location>
        <begin position="56"/>
        <end position="60"/>
    </location>
    <ligand>
        <name>GTP</name>
        <dbReference type="ChEBI" id="CHEBI:37565"/>
        <label>1</label>
    </ligand>
</feature>
<comment type="similarity">
    <text evidence="1 8 9 10">Belongs to the TRAFAC class TrmE-Era-EngA-EngB-Septin-like GTPase superfamily. EngA (Der) GTPase family.</text>
</comment>
<evidence type="ECO:0000256" key="2">
    <source>
        <dbReference type="ARBA" id="ARBA00020953"/>
    </source>
</evidence>
<dbReference type="Pfam" id="PF14714">
    <property type="entry name" value="KH_dom-like"/>
    <property type="match status" value="1"/>
</dbReference>
<dbReference type="CDD" id="cd01894">
    <property type="entry name" value="EngA1"/>
    <property type="match status" value="1"/>
</dbReference>
<dbReference type="SUPFAM" id="SSF52540">
    <property type="entry name" value="P-loop containing nucleoside triphosphate hydrolases"/>
    <property type="match status" value="2"/>
</dbReference>
<sequence length="435" mass="49429">MSSIVAIVGRPNVGKSTFFNRLIQRREAIVDSVSGVTRDRHYGKSDWNGRNFSVIDTGGYVVGSDDVFEAEIDKQVKLAIDEADAVIFMVDVESGVTSMDEAVADLLRRSNKPVLLAVNKVDNSKRLENAVEFYSLGLGEFYPIASTSGSGTGELLDALVEALPEKPDVEESELPRFAVVGRPNAGKSSFINALIGEERYIVTDIAGTTRDSIDTKYNRFGFEFNLVDTAGIRRKSKVKEDLEFYSVMRSVRAIEHCDVCLIVMDATRGFDGQVQNIFWLAQRNRKGVVILVNKWDLIEDKETNTMKEYEKNIRREMEPFVDVPIIFMSVLTKQRIFKAIETAVDVYKNRSKKIKTSELNDIMLPIIEAYPPPAYKGKYVKIKFCMQLPTPQPQFAFFCNLPQYVKEPYQRFLENKLRKEFDFTGVPVSVYFRKK</sequence>
<dbReference type="PANTHER" id="PTHR43834">
    <property type="entry name" value="GTPASE DER"/>
    <property type="match status" value="1"/>
</dbReference>
<evidence type="ECO:0000256" key="3">
    <source>
        <dbReference type="ARBA" id="ARBA00022517"/>
    </source>
</evidence>
<keyword evidence="3 8" id="KW-0690">Ribosome biogenesis</keyword>
<name>A0A918VUP1_9FLAO</name>
<keyword evidence="4 10" id="KW-0677">Repeat</keyword>
<keyword evidence="6 8" id="KW-0342">GTP-binding</keyword>
<dbReference type="InterPro" id="IPR005225">
    <property type="entry name" value="Small_GTP-bd"/>
</dbReference>
<dbReference type="PROSITE" id="PS51712">
    <property type="entry name" value="G_ENGA"/>
    <property type="match status" value="2"/>
</dbReference>
<feature type="binding site" evidence="8">
    <location>
        <begin position="9"/>
        <end position="16"/>
    </location>
    <ligand>
        <name>GTP</name>
        <dbReference type="ChEBI" id="CHEBI:37565"/>
        <label>1</label>
    </ligand>
</feature>
<evidence type="ECO:0000256" key="9">
    <source>
        <dbReference type="PROSITE-ProRule" id="PRU01049"/>
    </source>
</evidence>
<reference evidence="12" key="1">
    <citation type="journal article" date="2014" name="Int. J. Syst. Evol. Microbiol.">
        <title>Complete genome sequence of Corynebacterium casei LMG S-19264T (=DSM 44701T), isolated from a smear-ripened cheese.</title>
        <authorList>
            <consortium name="US DOE Joint Genome Institute (JGI-PGF)"/>
            <person name="Walter F."/>
            <person name="Albersmeier A."/>
            <person name="Kalinowski J."/>
            <person name="Ruckert C."/>
        </authorList>
    </citation>
    <scope>NUCLEOTIDE SEQUENCE</scope>
    <source>
        <strain evidence="12">KCTC 12719</strain>
    </source>
</reference>
<feature type="binding site" evidence="8">
    <location>
        <begin position="119"/>
        <end position="122"/>
    </location>
    <ligand>
        <name>GTP</name>
        <dbReference type="ChEBI" id="CHEBI:37565"/>
        <label>1</label>
    </ligand>
</feature>
<feature type="binding site" evidence="8">
    <location>
        <begin position="228"/>
        <end position="232"/>
    </location>
    <ligand>
        <name>GTP</name>
        <dbReference type="ChEBI" id="CHEBI:37565"/>
        <label>2</label>
    </ligand>
</feature>
<keyword evidence="13" id="KW-1185">Reference proteome</keyword>
<dbReference type="Gene3D" id="3.30.300.20">
    <property type="match status" value="1"/>
</dbReference>
<proteinExistence type="inferred from homology"/>
<dbReference type="PANTHER" id="PTHR43834:SF6">
    <property type="entry name" value="GTPASE DER"/>
    <property type="match status" value="1"/>
</dbReference>
<evidence type="ECO:0000256" key="1">
    <source>
        <dbReference type="ARBA" id="ARBA00008279"/>
    </source>
</evidence>
<dbReference type="InterPro" id="IPR027417">
    <property type="entry name" value="P-loop_NTPase"/>
</dbReference>
<dbReference type="GO" id="GO:0005525">
    <property type="term" value="F:GTP binding"/>
    <property type="evidence" value="ECO:0007669"/>
    <property type="project" value="UniProtKB-UniRule"/>
</dbReference>
<dbReference type="EMBL" id="BMXB01000001">
    <property type="protein sequence ID" value="GHA25849.1"/>
    <property type="molecule type" value="Genomic_DNA"/>
</dbReference>
<dbReference type="InterPro" id="IPR006073">
    <property type="entry name" value="GTP-bd"/>
</dbReference>
<organism evidence="12 13">
    <name type="scientific">Salinimicrobium marinum</name>
    <dbReference type="NCBI Taxonomy" id="680283"/>
    <lineage>
        <taxon>Bacteria</taxon>
        <taxon>Pseudomonadati</taxon>
        <taxon>Bacteroidota</taxon>
        <taxon>Flavobacteriia</taxon>
        <taxon>Flavobacteriales</taxon>
        <taxon>Flavobacteriaceae</taxon>
        <taxon>Salinimicrobium</taxon>
    </lineage>
</organism>